<organism evidence="2 3">
    <name type="scientific">Alkalimarinus alittae</name>
    <dbReference type="NCBI Taxonomy" id="2961619"/>
    <lineage>
        <taxon>Bacteria</taxon>
        <taxon>Pseudomonadati</taxon>
        <taxon>Pseudomonadota</taxon>
        <taxon>Gammaproteobacteria</taxon>
        <taxon>Alteromonadales</taxon>
        <taxon>Alteromonadaceae</taxon>
        <taxon>Alkalimarinus</taxon>
    </lineage>
</organism>
<dbReference type="EMBL" id="CP100390">
    <property type="protein sequence ID" value="UZE94401.1"/>
    <property type="molecule type" value="Genomic_DNA"/>
</dbReference>
<gene>
    <name evidence="2" type="ORF">NKI27_09865</name>
</gene>
<reference evidence="2" key="1">
    <citation type="submission" date="2022-06" db="EMBL/GenBank/DDBJ databases">
        <title>Alkalimarinus sp. nov., isolated from gut of a Alitta virens.</title>
        <authorList>
            <person name="Yang A.I."/>
            <person name="Shin N.-R."/>
        </authorList>
    </citation>
    <scope>NUCLEOTIDE SEQUENCE</scope>
    <source>
        <strain evidence="2">A2M4</strain>
    </source>
</reference>
<protein>
    <recommendedName>
        <fullName evidence="4">DUF1570 domain-containing protein</fullName>
    </recommendedName>
</protein>
<sequence>MKYTTLISLFAILSACGGGGSSTGDNIATVESFPEESLVYGETKQINEITYAVSACDSTIQETAFQSENFSVFAEPGVSEKSLKMAATFAEEGLELISEKFNVTVEEMLSYRPIYNSKAFDFLNTTWMSQYSAPTERSIDYLEPGALPADFDDLDYYDQVKLVHDYWYNMNKAEQNAALERAAMLRNLDSETFRTDRGIIETPDRLIICLINSSESIGEAETYGLRMQPPEDAAEWNRENDFELYKRIVDHELVHVVSYFVPTEKETLLMPIWFMEGIAEYITNGPIAGNVDRNFILDRNEILFSEYDEAARVVKYLADDLGNGNKSIYELMLTMRAYATGEEQYFHPSYLDDISFNSFPQAFREAFTDFDGSELTLEELHDEFIQRLN</sequence>
<keyword evidence="1" id="KW-0732">Signal</keyword>
<keyword evidence="3" id="KW-1185">Reference proteome</keyword>
<dbReference type="Proteomes" id="UP001163739">
    <property type="component" value="Chromosome"/>
</dbReference>
<accession>A0ABY6MX45</accession>
<evidence type="ECO:0000256" key="1">
    <source>
        <dbReference type="SAM" id="SignalP"/>
    </source>
</evidence>
<evidence type="ECO:0000313" key="3">
    <source>
        <dbReference type="Proteomes" id="UP001163739"/>
    </source>
</evidence>
<feature type="chain" id="PRO_5045936639" description="DUF1570 domain-containing protein" evidence="1">
    <location>
        <begin position="18"/>
        <end position="389"/>
    </location>
</feature>
<feature type="signal peptide" evidence="1">
    <location>
        <begin position="1"/>
        <end position="17"/>
    </location>
</feature>
<dbReference type="RefSeq" id="WP_265045896.1">
    <property type="nucleotide sequence ID" value="NZ_CP100390.1"/>
</dbReference>
<evidence type="ECO:0008006" key="4">
    <source>
        <dbReference type="Google" id="ProtNLM"/>
    </source>
</evidence>
<dbReference type="PROSITE" id="PS51257">
    <property type="entry name" value="PROKAR_LIPOPROTEIN"/>
    <property type="match status" value="1"/>
</dbReference>
<name>A0ABY6MX45_9ALTE</name>
<proteinExistence type="predicted"/>
<evidence type="ECO:0000313" key="2">
    <source>
        <dbReference type="EMBL" id="UZE94401.1"/>
    </source>
</evidence>